<dbReference type="InterPro" id="IPR006840">
    <property type="entry name" value="ChaC"/>
</dbReference>
<comment type="caution">
    <text evidence="3">The sequence shown here is derived from an EMBL/GenBank/DDBJ whole genome shotgun (WGS) entry which is preliminary data.</text>
</comment>
<gene>
    <name evidence="3" type="ORF">ECVG_02814</name>
</gene>
<dbReference type="AlphaFoldDB" id="A0A1X3JJP0"/>
<evidence type="ECO:0000313" key="3">
    <source>
        <dbReference type="EMBL" id="OSL13812.1"/>
    </source>
</evidence>
<dbReference type="SUPFAM" id="SSF110857">
    <property type="entry name" value="Gamma-glutamyl cyclotransferase-like"/>
    <property type="match status" value="1"/>
</dbReference>
<comment type="function">
    <text evidence="2">Catalyzes the cleavage of glutathione into 5-oxo-L-proline and a Cys-Gly dipeptide. Acts specifically on glutathione, but not on other gamma-glutamyl peptides.</text>
</comment>
<dbReference type="Proteomes" id="UP000193045">
    <property type="component" value="Unassembled WGS sequence"/>
</dbReference>
<dbReference type="GO" id="GO:0005737">
    <property type="term" value="C:cytoplasm"/>
    <property type="evidence" value="ECO:0007669"/>
    <property type="project" value="TreeGrafter"/>
</dbReference>
<evidence type="ECO:0000256" key="1">
    <source>
        <dbReference type="ARBA" id="ARBA00023239"/>
    </source>
</evidence>
<accession>A0A1X3JJP0</accession>
<sequence>MSGRHQKVVAGSMQWRRCKVITRDFLMNADCKTAFGAIEESLLWSAEQRAASLAATLACRPDEGPVWIFGYGSLMWNPALEFTESCTGTLVGWHRAFCLRLTAGRGTAHQPGRMLALKEGGRTTGVAYRLPEETLEQELTLLWKREMITGCYLPTWCQLDLDDGRTVNAIVFIMDPRHPEYESDTRAQVIAPLIAAASGPLGTNAQYLFSLEQELIKLGMQDDGLNDLLVSVKKLLAENFPDGVLRPGFA</sequence>
<dbReference type="EC" id="4.3.2.7" evidence="2"/>
<dbReference type="InterPro" id="IPR013024">
    <property type="entry name" value="GGCT-like"/>
</dbReference>
<organism evidence="3 4">
    <name type="scientific">Escherichia coli H386</name>
    <dbReference type="NCBI Taxonomy" id="656397"/>
    <lineage>
        <taxon>Bacteria</taxon>
        <taxon>Pseudomonadati</taxon>
        <taxon>Pseudomonadota</taxon>
        <taxon>Gammaproteobacteria</taxon>
        <taxon>Enterobacterales</taxon>
        <taxon>Enterobacteriaceae</taxon>
        <taxon>Escherichia</taxon>
    </lineage>
</organism>
<dbReference type="GO" id="GO:0006751">
    <property type="term" value="P:glutathione catabolic process"/>
    <property type="evidence" value="ECO:0007669"/>
    <property type="project" value="UniProtKB-UniRule"/>
</dbReference>
<dbReference type="GO" id="GO:0061928">
    <property type="term" value="F:glutathione specific gamma-glutamylcyclotransferase activity"/>
    <property type="evidence" value="ECO:0007669"/>
    <property type="project" value="UniProtKB-EC"/>
</dbReference>
<protein>
    <recommendedName>
        <fullName evidence="2">Gamma-glutamylcyclotransferase</fullName>
        <ecNumber evidence="2">4.3.2.7</ecNumber>
    </recommendedName>
</protein>
<comment type="similarity">
    <text evidence="2">Belongs to the gamma-glutamylcyclotransferase family.</text>
</comment>
<keyword evidence="1 2" id="KW-0456">Lyase</keyword>
<dbReference type="FunFam" id="3.10.490.10:FF:000006">
    <property type="entry name" value="Gamma-glutamylcyclotransferase"/>
    <property type="match status" value="1"/>
</dbReference>
<dbReference type="InterPro" id="IPR036568">
    <property type="entry name" value="GGCT-like_sf"/>
</dbReference>
<evidence type="ECO:0000256" key="2">
    <source>
        <dbReference type="RuleBase" id="RU363081"/>
    </source>
</evidence>
<dbReference type="PANTHER" id="PTHR12192">
    <property type="entry name" value="CATION TRANSPORT PROTEIN CHAC-RELATED"/>
    <property type="match status" value="1"/>
</dbReference>
<dbReference type="GO" id="GO:0003839">
    <property type="term" value="F:gamma-glutamylcyclotransferase activity"/>
    <property type="evidence" value="ECO:0007669"/>
    <property type="project" value="UniProtKB-UniRule"/>
</dbReference>
<dbReference type="PANTHER" id="PTHR12192:SF2">
    <property type="entry name" value="GLUTATHIONE-SPECIFIC GAMMA-GLUTAMYLCYCLOTRANSFERASE 2"/>
    <property type="match status" value="1"/>
</dbReference>
<dbReference type="Gene3D" id="3.10.490.10">
    <property type="entry name" value="Gamma-glutamyl cyclotransferase-like"/>
    <property type="match status" value="1"/>
</dbReference>
<dbReference type="EMBL" id="ADJB01000033">
    <property type="protein sequence ID" value="OSL13812.1"/>
    <property type="molecule type" value="Genomic_DNA"/>
</dbReference>
<dbReference type="CDD" id="cd06661">
    <property type="entry name" value="GGCT_like"/>
    <property type="match status" value="1"/>
</dbReference>
<evidence type="ECO:0000313" key="4">
    <source>
        <dbReference type="Proteomes" id="UP000193045"/>
    </source>
</evidence>
<reference evidence="3 4" key="1">
    <citation type="submission" date="2010-04" db="EMBL/GenBank/DDBJ databases">
        <title>The Genome Sequence of Escherichia coli H386.</title>
        <authorList>
            <consortium name="The Broad Institute Genome Sequencing Platform"/>
            <consortium name="The Broad Institute Genome Sequencing Center for Infectious Disease"/>
            <person name="Feldgarden M."/>
            <person name="Gordon D.M."/>
            <person name="Johnson J.R."/>
            <person name="Johnston B.D."/>
            <person name="Young S."/>
            <person name="Zeng Q."/>
            <person name="Koehrsen M."/>
            <person name="Alvarado L."/>
            <person name="Berlin A.M."/>
            <person name="Borenstein D."/>
            <person name="Chapman S.B."/>
            <person name="Chen Z."/>
            <person name="Engels R."/>
            <person name="Freedman E."/>
            <person name="Gellesch M."/>
            <person name="Goldberg J."/>
            <person name="Griggs A."/>
            <person name="Gujja S."/>
            <person name="Heilman E.R."/>
            <person name="Heiman D.I."/>
            <person name="Hepburn T.A."/>
            <person name="Howarth C."/>
            <person name="Jen D."/>
            <person name="Larson L."/>
            <person name="Mehta T."/>
            <person name="Park D."/>
            <person name="Pearson M."/>
            <person name="Richards J."/>
            <person name="Roberts A."/>
            <person name="Saif S."/>
            <person name="Shea T.D."/>
            <person name="Shenoy N."/>
            <person name="Sisk P."/>
            <person name="Stolte C."/>
            <person name="Sykes S.N."/>
            <person name="Walk T."/>
            <person name="White J."/>
            <person name="Yandava C."/>
            <person name="Haas B."/>
            <person name="Henn M.R."/>
            <person name="Nusbaum C."/>
            <person name="Birren B."/>
        </authorList>
    </citation>
    <scope>NUCLEOTIDE SEQUENCE [LARGE SCALE GENOMIC DNA]</scope>
    <source>
        <strain evidence="3 4">H386</strain>
    </source>
</reference>
<name>A0A1X3JJP0_ECOLX</name>
<proteinExistence type="inferred from homology"/>
<comment type="catalytic activity">
    <reaction evidence="2">
        <text>glutathione = L-cysteinylglycine + 5-oxo-L-proline</text>
        <dbReference type="Rhea" id="RHEA:47724"/>
        <dbReference type="ChEBI" id="CHEBI:57925"/>
        <dbReference type="ChEBI" id="CHEBI:58402"/>
        <dbReference type="ChEBI" id="CHEBI:61694"/>
        <dbReference type="EC" id="4.3.2.7"/>
    </reaction>
</comment>
<dbReference type="Pfam" id="PF04752">
    <property type="entry name" value="ChaC"/>
    <property type="match status" value="1"/>
</dbReference>